<dbReference type="AlphaFoldDB" id="A0A7X5QFL2"/>
<dbReference type="InterPro" id="IPR051220">
    <property type="entry name" value="TFA_Chaperone"/>
</dbReference>
<proteinExistence type="predicted"/>
<dbReference type="PANTHER" id="PTHR34413">
    <property type="entry name" value="PROPHAGE TAIL FIBER ASSEMBLY PROTEIN HOMOLOG TFAE-RELATED-RELATED"/>
    <property type="match status" value="1"/>
</dbReference>
<dbReference type="PANTHER" id="PTHR34413:SF2">
    <property type="entry name" value="PROPHAGE TAIL FIBER ASSEMBLY PROTEIN HOMOLOG TFAE-RELATED"/>
    <property type="match status" value="1"/>
</dbReference>
<dbReference type="RefSeq" id="WP_166308639.1">
    <property type="nucleotide sequence ID" value="NZ_CAWPIB010000017.1"/>
</dbReference>
<dbReference type="Proteomes" id="UP000591844">
    <property type="component" value="Unassembled WGS sequence"/>
</dbReference>
<gene>
    <name evidence="1" type="ORF">C5469_15950</name>
</gene>
<comment type="caution">
    <text evidence="1">The sequence shown here is derived from an EMBL/GenBank/DDBJ whole genome shotgun (WGS) entry which is preliminary data.</text>
</comment>
<accession>A0A7X5QFL2</accession>
<keyword evidence="2" id="KW-1185">Reference proteome</keyword>
<dbReference type="EMBL" id="PUJW01000017">
    <property type="protein sequence ID" value="NHB93553.1"/>
    <property type="molecule type" value="Genomic_DNA"/>
</dbReference>
<sequence>MNKAVLDKNSIAISTGSIIVFNYDAITLEYLNSTNEYLTVGIGLPANSCIDAPPDIKEGYVACRSPDLTSWLIVPDYRGKTAYNKQTRLLQEITEIGELPEILTFKKPDTDYDKWDGKEWVIDKDILKASQIEEVKQQQVILLRQANETLSLLQDAVDLEMATDEEEAALLEWKKYRVMLSRVDVNQAPSIEWPEQPK</sequence>
<name>A0A7X5QFL2_9GAMM</name>
<dbReference type="InterPro" id="IPR003458">
    <property type="entry name" value="Phage_T4_Gp38_tail_assem"/>
</dbReference>
<reference evidence="1 2" key="1">
    <citation type="submission" date="2018-02" db="EMBL/GenBank/DDBJ databases">
        <authorList>
            <person name="Machado R.A."/>
        </authorList>
    </citation>
    <scope>NUCLEOTIDE SEQUENCE [LARGE SCALE GENOMIC DNA]</scope>
    <source>
        <strain evidence="1 2">DSM 19724</strain>
    </source>
</reference>
<evidence type="ECO:0000313" key="1">
    <source>
        <dbReference type="EMBL" id="NHB93553.1"/>
    </source>
</evidence>
<organism evidence="1 2">
    <name type="scientific">Photorhabdus cinerea</name>
    <dbReference type="NCBI Taxonomy" id="471575"/>
    <lineage>
        <taxon>Bacteria</taxon>
        <taxon>Pseudomonadati</taxon>
        <taxon>Pseudomonadota</taxon>
        <taxon>Gammaproteobacteria</taxon>
        <taxon>Enterobacterales</taxon>
        <taxon>Morganellaceae</taxon>
        <taxon>Photorhabdus</taxon>
    </lineage>
</organism>
<protein>
    <submittedName>
        <fullName evidence="1">Phage tail protein</fullName>
    </submittedName>
</protein>
<dbReference type="Pfam" id="PF02413">
    <property type="entry name" value="Caudo_TAP"/>
    <property type="match status" value="1"/>
</dbReference>
<evidence type="ECO:0000313" key="2">
    <source>
        <dbReference type="Proteomes" id="UP000591844"/>
    </source>
</evidence>